<feature type="transmembrane region" description="Helical" evidence="2">
    <location>
        <begin position="217"/>
        <end position="236"/>
    </location>
</feature>
<dbReference type="InterPro" id="IPR032843">
    <property type="entry name" value="Jiv"/>
</dbReference>
<sequence>MARKANHQRNGSDHKSSKTNRVSEPLNESIPKEAEKVETTGFKVVSEVEAPGCTQPSSPPREKGMKTENAVDEKKKNQKSRKESNKKKGAQDKMPGSNQSPSRSYNTRDATGEASVSNASELKEEDKTVFGDDSGSNEPGNSTSCSQNDLPGADAKKTSGSFDTMVGGSLGAPGYAALKAAYEWIKRAKPLFTAIATFFLDVSKFVQLKTEKAYPIAWRWLVHFGNIALLVSLLWLDCCIRGLVSFVRLGTTSFFTVIWCSILSVIAMIGILKFLSIMVIGALVAFFGSFILALLIVSIVATVFLWLYGSFWTTGFVILVGGLGFFLRYEYFSLLITTVYSIYCAKTYVGWLGLLLGLNLSFISSDILIYFLKSNTNEHSRSSQPQEQAAGARGQFNSFFGEPMNATPETAFDTSTDRNQGVPSTSGADAEMTPGDEVVRLLNCTDHYSAMGLSRYENVDASLLKREYRRKAMLVHPDKNMGNEKAAEAFKKLQNAYEVLLDSFKRKTYDDELRRDELLNLFLQNISQRNGRRGPFARPEANFEEQHGDSRRIACKKCGNFHLWIHTNKSKSKARWCQDCKDFHQAKDGDGWVEQSSSPFLFGLLQKVDAPTAYVCAESKIYDATEWFICQGMRCPANTHKPSFHVNTSVVTNKHGFTKGSGPGQRGAGPSTDNVEEILTEEEFLEFLQKAMQSGIFETAGASSSTDTTSSAKAGNNSRPAEVATVVRRRGRERSNGDFRAQANKYLTCASR</sequence>
<feature type="region of interest" description="Disordered" evidence="1">
    <location>
        <begin position="1"/>
        <end position="157"/>
    </location>
</feature>
<feature type="transmembrane region" description="Helical" evidence="2">
    <location>
        <begin position="282"/>
        <end position="308"/>
    </location>
</feature>
<feature type="compositionally biased region" description="Polar residues" evidence="1">
    <location>
        <begin position="96"/>
        <end position="120"/>
    </location>
</feature>
<dbReference type="AlphaFoldDB" id="A0AAP0EBW8"/>
<dbReference type="SUPFAM" id="SSF46565">
    <property type="entry name" value="Chaperone J-domain"/>
    <property type="match status" value="1"/>
</dbReference>
<evidence type="ECO:0000259" key="3">
    <source>
        <dbReference type="PROSITE" id="PS50076"/>
    </source>
</evidence>
<dbReference type="PROSITE" id="PS50076">
    <property type="entry name" value="DNAJ_2"/>
    <property type="match status" value="1"/>
</dbReference>
<dbReference type="SMART" id="SM00271">
    <property type="entry name" value="DnaJ"/>
    <property type="match status" value="1"/>
</dbReference>
<feature type="compositionally biased region" description="Low complexity" evidence="1">
    <location>
        <begin position="699"/>
        <end position="714"/>
    </location>
</feature>
<keyword evidence="2" id="KW-0812">Transmembrane</keyword>
<feature type="domain" description="J" evidence="3">
    <location>
        <begin position="446"/>
        <end position="513"/>
    </location>
</feature>
<comment type="caution">
    <text evidence="4">The sequence shown here is derived from an EMBL/GenBank/DDBJ whole genome shotgun (WGS) entry which is preliminary data.</text>
</comment>
<keyword evidence="5" id="KW-1185">Reference proteome</keyword>
<gene>
    <name evidence="4" type="ORF">Syun_028637</name>
</gene>
<dbReference type="Pfam" id="PF00226">
    <property type="entry name" value="DnaJ"/>
    <property type="match status" value="1"/>
</dbReference>
<dbReference type="Proteomes" id="UP001420932">
    <property type="component" value="Unassembled WGS sequence"/>
</dbReference>
<name>A0AAP0EBW8_9MAGN</name>
<feature type="compositionally biased region" description="Polar residues" evidence="1">
    <location>
        <begin position="134"/>
        <end position="149"/>
    </location>
</feature>
<dbReference type="CDD" id="cd06257">
    <property type="entry name" value="DnaJ"/>
    <property type="match status" value="1"/>
</dbReference>
<evidence type="ECO:0000256" key="1">
    <source>
        <dbReference type="SAM" id="MobiDB-lite"/>
    </source>
</evidence>
<keyword evidence="2" id="KW-0472">Membrane</keyword>
<dbReference type="InterPro" id="IPR036869">
    <property type="entry name" value="J_dom_sf"/>
</dbReference>
<feature type="region of interest" description="Disordered" evidence="1">
    <location>
        <begin position="699"/>
        <end position="739"/>
    </location>
</feature>
<feature type="compositionally biased region" description="Basic and acidic residues" evidence="1">
    <location>
        <begin position="60"/>
        <end position="83"/>
    </location>
</feature>
<dbReference type="Gene3D" id="1.10.287.110">
    <property type="entry name" value="DnaJ domain"/>
    <property type="match status" value="1"/>
</dbReference>
<feature type="transmembrane region" description="Helical" evidence="2">
    <location>
        <begin position="314"/>
        <end position="336"/>
    </location>
</feature>
<dbReference type="PANTHER" id="PTHR45270">
    <property type="entry name" value="OS03G0832900 PROTEIN"/>
    <property type="match status" value="1"/>
</dbReference>
<reference evidence="4 5" key="1">
    <citation type="submission" date="2024-01" db="EMBL/GenBank/DDBJ databases">
        <title>Genome assemblies of Stephania.</title>
        <authorList>
            <person name="Yang L."/>
        </authorList>
    </citation>
    <scope>NUCLEOTIDE SEQUENCE [LARGE SCALE GENOMIC DNA]</scope>
    <source>
        <strain evidence="4">YNDBR</strain>
        <tissue evidence="4">Leaf</tissue>
    </source>
</reference>
<dbReference type="PANTHER" id="PTHR45270:SF4">
    <property type="entry name" value="CHAPERONE DNAJ-DOMAIN SUPERFAMILY PROTEIN"/>
    <property type="match status" value="1"/>
</dbReference>
<feature type="compositionally biased region" description="Basic and acidic residues" evidence="1">
    <location>
        <begin position="121"/>
        <end position="130"/>
    </location>
</feature>
<dbReference type="EMBL" id="JBBNAF010000013">
    <property type="protein sequence ID" value="KAK9086243.1"/>
    <property type="molecule type" value="Genomic_DNA"/>
</dbReference>
<dbReference type="PROSITE" id="PS00636">
    <property type="entry name" value="DNAJ_1"/>
    <property type="match status" value="1"/>
</dbReference>
<dbReference type="InterPro" id="IPR018253">
    <property type="entry name" value="DnaJ_domain_CS"/>
</dbReference>
<feature type="transmembrane region" description="Helical" evidence="2">
    <location>
        <begin position="348"/>
        <end position="372"/>
    </location>
</feature>
<dbReference type="InterPro" id="IPR001623">
    <property type="entry name" value="DnaJ_domain"/>
</dbReference>
<keyword evidence="2" id="KW-1133">Transmembrane helix</keyword>
<dbReference type="PRINTS" id="PR00625">
    <property type="entry name" value="JDOMAIN"/>
</dbReference>
<feature type="region of interest" description="Disordered" evidence="1">
    <location>
        <begin position="409"/>
        <end position="431"/>
    </location>
</feature>
<evidence type="ECO:0000313" key="4">
    <source>
        <dbReference type="EMBL" id="KAK9086243.1"/>
    </source>
</evidence>
<evidence type="ECO:0000256" key="2">
    <source>
        <dbReference type="SAM" id="Phobius"/>
    </source>
</evidence>
<organism evidence="4 5">
    <name type="scientific">Stephania yunnanensis</name>
    <dbReference type="NCBI Taxonomy" id="152371"/>
    <lineage>
        <taxon>Eukaryota</taxon>
        <taxon>Viridiplantae</taxon>
        <taxon>Streptophyta</taxon>
        <taxon>Embryophyta</taxon>
        <taxon>Tracheophyta</taxon>
        <taxon>Spermatophyta</taxon>
        <taxon>Magnoliopsida</taxon>
        <taxon>Ranunculales</taxon>
        <taxon>Menispermaceae</taxon>
        <taxon>Menispermoideae</taxon>
        <taxon>Cissampelideae</taxon>
        <taxon>Stephania</taxon>
    </lineage>
</organism>
<protein>
    <recommendedName>
        <fullName evidence="3">J domain-containing protein</fullName>
    </recommendedName>
</protein>
<accession>A0AAP0EBW8</accession>
<feature type="transmembrane region" description="Helical" evidence="2">
    <location>
        <begin position="256"/>
        <end position="275"/>
    </location>
</feature>
<proteinExistence type="predicted"/>
<evidence type="ECO:0000313" key="5">
    <source>
        <dbReference type="Proteomes" id="UP001420932"/>
    </source>
</evidence>
<dbReference type="Pfam" id="PF14901">
    <property type="entry name" value="Jiv90"/>
    <property type="match status" value="1"/>
</dbReference>
<feature type="compositionally biased region" description="Polar residues" evidence="1">
    <location>
        <begin position="412"/>
        <end position="427"/>
    </location>
</feature>